<gene>
    <name evidence="5" type="ORF">EWM59_10710</name>
</gene>
<keyword evidence="1" id="KW-0479">Metal-binding</keyword>
<organism evidence="5 6">
    <name type="scientific">Emticicia agri</name>
    <dbReference type="NCBI Taxonomy" id="2492393"/>
    <lineage>
        <taxon>Bacteria</taxon>
        <taxon>Pseudomonadati</taxon>
        <taxon>Bacteroidota</taxon>
        <taxon>Cytophagia</taxon>
        <taxon>Cytophagales</taxon>
        <taxon>Leadbetterellaceae</taxon>
        <taxon>Emticicia</taxon>
    </lineage>
</organism>
<dbReference type="SUPFAM" id="SSF88713">
    <property type="entry name" value="Glycoside hydrolase/deacetylase"/>
    <property type="match status" value="1"/>
</dbReference>
<evidence type="ECO:0000256" key="2">
    <source>
        <dbReference type="ARBA" id="ARBA00022801"/>
    </source>
</evidence>
<dbReference type="GO" id="GO:0016020">
    <property type="term" value="C:membrane"/>
    <property type="evidence" value="ECO:0007669"/>
    <property type="project" value="TreeGrafter"/>
</dbReference>
<feature type="chain" id="PRO_5020861694" description="NodB homology domain-containing protein" evidence="3">
    <location>
        <begin position="23"/>
        <end position="309"/>
    </location>
</feature>
<dbReference type="InterPro" id="IPR050248">
    <property type="entry name" value="Polysacc_deacetylase_ArnD"/>
</dbReference>
<dbReference type="GO" id="GO:0005975">
    <property type="term" value="P:carbohydrate metabolic process"/>
    <property type="evidence" value="ECO:0007669"/>
    <property type="project" value="InterPro"/>
</dbReference>
<dbReference type="GO" id="GO:0046872">
    <property type="term" value="F:metal ion binding"/>
    <property type="evidence" value="ECO:0007669"/>
    <property type="project" value="UniProtKB-KW"/>
</dbReference>
<comment type="caution">
    <text evidence="5">The sequence shown here is derived from an EMBL/GenBank/DDBJ whole genome shotgun (WGS) entry which is preliminary data.</text>
</comment>
<keyword evidence="3" id="KW-0732">Signal</keyword>
<evidence type="ECO:0000259" key="4">
    <source>
        <dbReference type="Pfam" id="PF01522"/>
    </source>
</evidence>
<accession>A0A4Q5M081</accession>
<dbReference type="GO" id="GO:0016810">
    <property type="term" value="F:hydrolase activity, acting on carbon-nitrogen (but not peptide) bonds"/>
    <property type="evidence" value="ECO:0007669"/>
    <property type="project" value="InterPro"/>
</dbReference>
<evidence type="ECO:0000256" key="1">
    <source>
        <dbReference type="ARBA" id="ARBA00022723"/>
    </source>
</evidence>
<keyword evidence="2" id="KW-0378">Hydrolase</keyword>
<dbReference type="OrthoDB" id="115239at2"/>
<feature type="domain" description="NodB homology" evidence="4">
    <location>
        <begin position="22"/>
        <end position="148"/>
    </location>
</feature>
<dbReference type="InterPro" id="IPR011330">
    <property type="entry name" value="Glyco_hydro/deAcase_b/a-brl"/>
</dbReference>
<evidence type="ECO:0000256" key="3">
    <source>
        <dbReference type="SAM" id="SignalP"/>
    </source>
</evidence>
<dbReference type="Gene3D" id="3.20.20.370">
    <property type="entry name" value="Glycoside hydrolase/deacetylase"/>
    <property type="match status" value="1"/>
</dbReference>
<sequence length="309" mass="35987">MMRKLKITTLNFAFFLVLNANAQNQIAITIDDLPFVQELSLKHAEESTDKLLAKIKKNNIRAVGFVNEKSVVRLGEIDNRVAMLERWLFNGNQLGNHTFSHPSLNTTSLEDFKTELLKGEVITSELNAKYRETKKYFRYPFLHTGPDSLKKFGFEKILAEQNYINAPVTIEADDWYFNKVYMDAMRAGNKDLMKTIAEKYLKHNSDYFDYYLKLTQEIIGRPIKHIFLCHANALNADYFDELCKVMTDKGFSFISLDEALQDEVYKHKDTVVTKGGFPWIHRWRITDNKKTTLKEVEMPADIKALYEKK</sequence>
<protein>
    <recommendedName>
        <fullName evidence="4">NodB homology domain-containing protein</fullName>
    </recommendedName>
</protein>
<dbReference type="EMBL" id="SEWF01000013">
    <property type="protein sequence ID" value="RYU95574.1"/>
    <property type="molecule type" value="Genomic_DNA"/>
</dbReference>
<reference evidence="5 6" key="1">
    <citation type="submission" date="2019-02" db="EMBL/GenBank/DDBJ databases">
        <title>Bacterial novel species Emticicia sp. 17J42-9 isolated from soil.</title>
        <authorList>
            <person name="Jung H.-Y."/>
        </authorList>
    </citation>
    <scope>NUCLEOTIDE SEQUENCE [LARGE SCALE GENOMIC DNA]</scope>
    <source>
        <strain evidence="5 6">17J42-9</strain>
    </source>
</reference>
<dbReference type="Proteomes" id="UP000293162">
    <property type="component" value="Unassembled WGS sequence"/>
</dbReference>
<evidence type="ECO:0000313" key="5">
    <source>
        <dbReference type="EMBL" id="RYU95574.1"/>
    </source>
</evidence>
<evidence type="ECO:0000313" key="6">
    <source>
        <dbReference type="Proteomes" id="UP000293162"/>
    </source>
</evidence>
<dbReference type="CDD" id="cd10960">
    <property type="entry name" value="CE4_NodB_like_1"/>
    <property type="match status" value="1"/>
</dbReference>
<dbReference type="RefSeq" id="WP_130020967.1">
    <property type="nucleotide sequence ID" value="NZ_SEWF01000013.1"/>
</dbReference>
<dbReference type="PANTHER" id="PTHR10587:SF133">
    <property type="entry name" value="CHITIN DEACETYLASE 1-RELATED"/>
    <property type="match status" value="1"/>
</dbReference>
<name>A0A4Q5M081_9BACT</name>
<feature type="signal peptide" evidence="3">
    <location>
        <begin position="1"/>
        <end position="22"/>
    </location>
</feature>
<dbReference type="Pfam" id="PF01522">
    <property type="entry name" value="Polysacc_deac_1"/>
    <property type="match status" value="1"/>
</dbReference>
<dbReference type="PANTHER" id="PTHR10587">
    <property type="entry name" value="GLYCOSYL TRANSFERASE-RELATED"/>
    <property type="match status" value="1"/>
</dbReference>
<dbReference type="InterPro" id="IPR002509">
    <property type="entry name" value="NODB_dom"/>
</dbReference>
<keyword evidence="6" id="KW-1185">Reference proteome</keyword>
<proteinExistence type="predicted"/>
<dbReference type="AlphaFoldDB" id="A0A4Q5M081"/>